<dbReference type="GO" id="GO:0005886">
    <property type="term" value="C:plasma membrane"/>
    <property type="evidence" value="ECO:0007669"/>
    <property type="project" value="UniProtKB-SubCell"/>
</dbReference>
<proteinExistence type="predicted"/>
<dbReference type="EMBL" id="MZGX01000032">
    <property type="protein sequence ID" value="OPX42240.1"/>
    <property type="molecule type" value="Genomic_DNA"/>
</dbReference>
<evidence type="ECO:0000256" key="6">
    <source>
        <dbReference type="SAM" id="Phobius"/>
    </source>
</evidence>
<feature type="transmembrane region" description="Helical" evidence="6">
    <location>
        <begin position="225"/>
        <end position="243"/>
    </location>
</feature>
<gene>
    <name evidence="7" type="ORF">CLHUN_38900</name>
</gene>
<dbReference type="RefSeq" id="WP_080066339.1">
    <property type="nucleotide sequence ID" value="NZ_MZGX01000032.1"/>
</dbReference>
<sequence>MEAFLSVLTFVLIDAIKAGTPLLFATLGEIFAEKVGNLNLGVEGMMLMGAVMGFSVGLSTGSPLLGVLAALAAGACGALVFAFLTITLRANQIVSGLSLTIFGTGFSSFVGQKLVGEALPESIKSVFKAIKIPALSEIPVIGPALFNQDILVYAGYIVAVVSGIYLYRTRTGLNLRTVGENPGAADTAGINITLYKYIHILLGGAFAGLGGGYLSLVAVPSWQDAVTGGRGWIAVALVIFVTWNPYKSMLGAYFFGGLSILGLYLQSHSPIPQSIFDMLPYLATIFVLVMISLKKSKENCAPKALGEPYFREDR</sequence>
<keyword evidence="8" id="KW-1185">Reference proteome</keyword>
<dbReference type="AlphaFoldDB" id="A0A1V4SEF8"/>
<evidence type="ECO:0000256" key="1">
    <source>
        <dbReference type="ARBA" id="ARBA00004651"/>
    </source>
</evidence>
<feature type="transmembrane region" description="Helical" evidence="6">
    <location>
        <begin position="150"/>
        <end position="167"/>
    </location>
</feature>
<dbReference type="Pfam" id="PF02653">
    <property type="entry name" value="BPD_transp_2"/>
    <property type="match status" value="1"/>
</dbReference>
<dbReference type="Proteomes" id="UP000191554">
    <property type="component" value="Unassembled WGS sequence"/>
</dbReference>
<evidence type="ECO:0000256" key="4">
    <source>
        <dbReference type="ARBA" id="ARBA00022989"/>
    </source>
</evidence>
<feature type="transmembrane region" description="Helical" evidence="6">
    <location>
        <begin position="64"/>
        <end position="86"/>
    </location>
</feature>
<dbReference type="PANTHER" id="PTHR43370:SF2">
    <property type="entry name" value="ABC TRANSPORTER PERMEASE PROTEIN"/>
    <property type="match status" value="1"/>
</dbReference>
<feature type="transmembrane region" description="Helical" evidence="6">
    <location>
        <begin position="273"/>
        <end position="293"/>
    </location>
</feature>
<dbReference type="CDD" id="cd06580">
    <property type="entry name" value="TM_PBP1_transp_TpRbsC_like"/>
    <property type="match status" value="1"/>
</dbReference>
<keyword evidence="2" id="KW-1003">Cell membrane</keyword>
<evidence type="ECO:0000313" key="7">
    <source>
        <dbReference type="EMBL" id="OPX42240.1"/>
    </source>
</evidence>
<evidence type="ECO:0000256" key="3">
    <source>
        <dbReference type="ARBA" id="ARBA00022692"/>
    </source>
</evidence>
<dbReference type="GO" id="GO:0022857">
    <property type="term" value="F:transmembrane transporter activity"/>
    <property type="evidence" value="ECO:0007669"/>
    <property type="project" value="InterPro"/>
</dbReference>
<organism evidence="7 8">
    <name type="scientific">Ruminiclostridium hungatei</name>
    <name type="common">Clostridium hungatei</name>
    <dbReference type="NCBI Taxonomy" id="48256"/>
    <lineage>
        <taxon>Bacteria</taxon>
        <taxon>Bacillati</taxon>
        <taxon>Bacillota</taxon>
        <taxon>Clostridia</taxon>
        <taxon>Eubacteriales</taxon>
        <taxon>Oscillospiraceae</taxon>
        <taxon>Ruminiclostridium</taxon>
    </lineage>
</organism>
<evidence type="ECO:0000256" key="5">
    <source>
        <dbReference type="ARBA" id="ARBA00023136"/>
    </source>
</evidence>
<reference evidence="7 8" key="1">
    <citation type="submission" date="2017-03" db="EMBL/GenBank/DDBJ databases">
        <title>Genome sequence of Clostridium hungatei DSM 14427.</title>
        <authorList>
            <person name="Poehlein A."/>
            <person name="Daniel R."/>
        </authorList>
    </citation>
    <scope>NUCLEOTIDE SEQUENCE [LARGE SCALE GENOMIC DNA]</scope>
    <source>
        <strain evidence="7 8">DSM 14427</strain>
    </source>
</reference>
<dbReference type="OrthoDB" id="9792579at2"/>
<accession>A0A1V4SEF8</accession>
<protein>
    <submittedName>
        <fullName evidence="7">Branched-chain amino acid transport system / permease component</fullName>
    </submittedName>
</protein>
<dbReference type="PANTHER" id="PTHR43370">
    <property type="entry name" value="SUGAR ABC TRANSPORTER INTEGRAL MEMBRANE PROTEIN-RELATED"/>
    <property type="match status" value="1"/>
</dbReference>
<evidence type="ECO:0000313" key="8">
    <source>
        <dbReference type="Proteomes" id="UP000191554"/>
    </source>
</evidence>
<evidence type="ECO:0000256" key="2">
    <source>
        <dbReference type="ARBA" id="ARBA00022475"/>
    </source>
</evidence>
<keyword evidence="3 6" id="KW-0812">Transmembrane</keyword>
<feature type="transmembrane region" description="Helical" evidence="6">
    <location>
        <begin position="197"/>
        <end position="219"/>
    </location>
</feature>
<comment type="subcellular location">
    <subcellularLocation>
        <location evidence="1">Cell membrane</location>
        <topology evidence="1">Multi-pass membrane protein</topology>
    </subcellularLocation>
</comment>
<name>A0A1V4SEF8_RUMHU</name>
<keyword evidence="5 6" id="KW-0472">Membrane</keyword>
<dbReference type="STRING" id="48256.CLHUN_38900"/>
<dbReference type="InterPro" id="IPR001851">
    <property type="entry name" value="ABC_transp_permease"/>
</dbReference>
<feature type="transmembrane region" description="Helical" evidence="6">
    <location>
        <begin position="93"/>
        <end position="111"/>
    </location>
</feature>
<comment type="caution">
    <text evidence="7">The sequence shown here is derived from an EMBL/GenBank/DDBJ whole genome shotgun (WGS) entry which is preliminary data.</text>
</comment>
<feature type="transmembrane region" description="Helical" evidence="6">
    <location>
        <begin position="250"/>
        <end position="267"/>
    </location>
</feature>
<keyword evidence="4 6" id="KW-1133">Transmembrane helix</keyword>